<dbReference type="SUPFAM" id="SSF52218">
    <property type="entry name" value="Flavoproteins"/>
    <property type="match status" value="1"/>
</dbReference>
<organism evidence="6 7">
    <name type="scientific">Rothia santali</name>
    <dbReference type="NCBI Taxonomy" id="2949643"/>
    <lineage>
        <taxon>Bacteria</taxon>
        <taxon>Bacillati</taxon>
        <taxon>Actinomycetota</taxon>
        <taxon>Actinomycetes</taxon>
        <taxon>Micrococcales</taxon>
        <taxon>Micrococcaceae</taxon>
        <taxon>Rothia</taxon>
    </lineage>
</organism>
<accession>A0A9X2HHZ9</accession>
<keyword evidence="1" id="KW-0285">Flavoprotein</keyword>
<dbReference type="GO" id="GO:0016491">
    <property type="term" value="F:oxidoreductase activity"/>
    <property type="evidence" value="ECO:0007669"/>
    <property type="project" value="UniProtKB-KW"/>
</dbReference>
<evidence type="ECO:0000259" key="5">
    <source>
        <dbReference type="Pfam" id="PF03358"/>
    </source>
</evidence>
<dbReference type="PANTHER" id="PTHR43408:SF2">
    <property type="entry name" value="FMN REDUCTASE (NADPH)"/>
    <property type="match status" value="1"/>
</dbReference>
<evidence type="ECO:0000313" key="7">
    <source>
        <dbReference type="Proteomes" id="UP001139502"/>
    </source>
</evidence>
<feature type="compositionally biased region" description="Basic and acidic residues" evidence="4">
    <location>
        <begin position="208"/>
        <end position="244"/>
    </location>
</feature>
<dbReference type="InterPro" id="IPR023932">
    <property type="entry name" value="CE1759_FMN_reduct"/>
</dbReference>
<evidence type="ECO:0000256" key="1">
    <source>
        <dbReference type="ARBA" id="ARBA00022630"/>
    </source>
</evidence>
<name>A0A9X2HHZ9_9MICC</name>
<dbReference type="PANTHER" id="PTHR43408">
    <property type="entry name" value="FMN REDUCTASE (NADPH)"/>
    <property type="match status" value="1"/>
</dbReference>
<proteinExistence type="predicted"/>
<dbReference type="InterPro" id="IPR029039">
    <property type="entry name" value="Flavoprotein-like_sf"/>
</dbReference>
<evidence type="ECO:0000256" key="2">
    <source>
        <dbReference type="ARBA" id="ARBA00022643"/>
    </source>
</evidence>
<keyword evidence="3" id="KW-0560">Oxidoreductase</keyword>
<dbReference type="RefSeq" id="WP_254164352.1">
    <property type="nucleotide sequence ID" value="NZ_JANAFB010000001.1"/>
</dbReference>
<protein>
    <submittedName>
        <fullName evidence="6">NAD(P)H-dependent oxidoreductase</fullName>
    </submittedName>
</protein>
<dbReference type="Pfam" id="PF03358">
    <property type="entry name" value="FMN_red"/>
    <property type="match status" value="1"/>
</dbReference>
<dbReference type="EMBL" id="JANAFB010000001">
    <property type="protein sequence ID" value="MCP3424633.1"/>
    <property type="molecule type" value="Genomic_DNA"/>
</dbReference>
<dbReference type="InterPro" id="IPR005025">
    <property type="entry name" value="FMN_Rdtase-like_dom"/>
</dbReference>
<dbReference type="InterPro" id="IPR051814">
    <property type="entry name" value="NAD(P)H-dep_FMN_reductase"/>
</dbReference>
<keyword evidence="7" id="KW-1185">Reference proteome</keyword>
<reference evidence="6" key="1">
    <citation type="submission" date="2022-06" db="EMBL/GenBank/DDBJ databases">
        <title>Rothia sp. isolated from sandalwood seedling.</title>
        <authorList>
            <person name="Tuikhar N."/>
            <person name="Kirdat K."/>
            <person name="Thorat V."/>
            <person name="Swetha P."/>
            <person name="Padma S."/>
            <person name="Sundararaj R."/>
            <person name="Yadav A."/>
        </authorList>
    </citation>
    <scope>NUCLEOTIDE SEQUENCE</scope>
    <source>
        <strain evidence="6">AR01</strain>
    </source>
</reference>
<keyword evidence="2" id="KW-0288">FMN</keyword>
<dbReference type="Gene3D" id="3.40.50.360">
    <property type="match status" value="1"/>
</dbReference>
<feature type="region of interest" description="Disordered" evidence="4">
    <location>
        <begin position="189"/>
        <end position="271"/>
    </location>
</feature>
<dbReference type="NCBIfam" id="TIGR04037">
    <property type="entry name" value="LLM_duo_CE1759"/>
    <property type="match status" value="1"/>
</dbReference>
<gene>
    <name evidence="6" type="ORF">NBM05_00920</name>
</gene>
<sequence length="271" mass="28502">MTAAPTIAVVTAGLSQPSSTALLADRLVEAARAALRAAGAEPRVVRIDLRGLAHGIADHLTMGFPSGELARSLDALREADAIVAVTPTFKAGYSGLFKSFWDLVPDGEFDGVPALLAATGGTARHSLMIDTALRPLFAYLKADAVPTGVFAATDDFGGADPDGDDSLQRRIDRAAGELAARVLWRAVGSPTTSPAGVTARGSALAVDESSRGRHDESPWREHDDSSRSRHDESSHGNAPDHDAAPKPPRRPSRPEGLPPLRVTPFERLLQG</sequence>
<evidence type="ECO:0000256" key="3">
    <source>
        <dbReference type="ARBA" id="ARBA00023002"/>
    </source>
</evidence>
<dbReference type="Proteomes" id="UP001139502">
    <property type="component" value="Unassembled WGS sequence"/>
</dbReference>
<evidence type="ECO:0000256" key="4">
    <source>
        <dbReference type="SAM" id="MobiDB-lite"/>
    </source>
</evidence>
<comment type="caution">
    <text evidence="6">The sequence shown here is derived from an EMBL/GenBank/DDBJ whole genome shotgun (WGS) entry which is preliminary data.</text>
</comment>
<feature type="domain" description="NADPH-dependent FMN reductase-like" evidence="5">
    <location>
        <begin position="6"/>
        <end position="153"/>
    </location>
</feature>
<dbReference type="AlphaFoldDB" id="A0A9X2HHZ9"/>
<evidence type="ECO:0000313" key="6">
    <source>
        <dbReference type="EMBL" id="MCP3424633.1"/>
    </source>
</evidence>